<dbReference type="PROSITE" id="PS50931">
    <property type="entry name" value="HTH_LYSR"/>
    <property type="match status" value="1"/>
</dbReference>
<sequence>MEIRVLQYFLAVAQEENITKAAESLHMAQPSLSTQMKELELKLGKKLFIRGKRKITLTEEGMLLRQRAQEIIQLVEKTEKEISLGNDIINGEIAIGSGETIAMSFVLDIIKKLSDEQPNIKYHLFSGDAQDIGDRLDNGLLDFGLLIEPIDLDKYNRIQLPIHELWGLLVRKDDPLASKKYIEPKDMKTLKIIIPKRKGLQIEFTNWLSDNANIIGTYNLVHHAALMVEKGICYAFAINDIINTRESSDLAFIPLHPNHDIKIAIVWKKYQYLSKSSRLFLDYLNHLIQTSDKK</sequence>
<accession>A0A6N3B554</accession>
<dbReference type="Pfam" id="PF03466">
    <property type="entry name" value="LysR_substrate"/>
    <property type="match status" value="1"/>
</dbReference>
<keyword evidence="3" id="KW-0238">DNA-binding</keyword>
<dbReference type="PRINTS" id="PR00039">
    <property type="entry name" value="HTHLYSR"/>
</dbReference>
<dbReference type="PANTHER" id="PTHR30419:SF8">
    <property type="entry name" value="NITROGEN ASSIMILATION TRANSCRIPTIONAL ACTIVATOR-RELATED"/>
    <property type="match status" value="1"/>
</dbReference>
<dbReference type="InterPro" id="IPR036388">
    <property type="entry name" value="WH-like_DNA-bd_sf"/>
</dbReference>
<dbReference type="AlphaFoldDB" id="A0A6N3B554"/>
<dbReference type="Gene3D" id="1.10.10.10">
    <property type="entry name" value="Winged helix-like DNA-binding domain superfamily/Winged helix DNA-binding domain"/>
    <property type="match status" value="1"/>
</dbReference>
<dbReference type="GO" id="GO:0003700">
    <property type="term" value="F:DNA-binding transcription factor activity"/>
    <property type="evidence" value="ECO:0007669"/>
    <property type="project" value="InterPro"/>
</dbReference>
<protein>
    <submittedName>
        <fullName evidence="6">HTH-type transcriptional regulator CynR</fullName>
    </submittedName>
</protein>
<dbReference type="PANTHER" id="PTHR30419">
    <property type="entry name" value="HTH-TYPE TRANSCRIPTIONAL REGULATOR YBHD"/>
    <property type="match status" value="1"/>
</dbReference>
<evidence type="ECO:0000313" key="6">
    <source>
        <dbReference type="EMBL" id="VYT98283.1"/>
    </source>
</evidence>
<reference evidence="6" key="1">
    <citation type="submission" date="2019-11" db="EMBL/GenBank/DDBJ databases">
        <authorList>
            <person name="Feng L."/>
        </authorList>
    </citation>
    <scope>NUCLEOTIDE SEQUENCE</scope>
    <source>
        <strain evidence="6">CramosumLFYP8</strain>
    </source>
</reference>
<keyword evidence="2" id="KW-0805">Transcription regulation</keyword>
<evidence type="ECO:0000256" key="3">
    <source>
        <dbReference type="ARBA" id="ARBA00023125"/>
    </source>
</evidence>
<dbReference type="SUPFAM" id="SSF53850">
    <property type="entry name" value="Periplasmic binding protein-like II"/>
    <property type="match status" value="1"/>
</dbReference>
<dbReference type="GO" id="GO:0005829">
    <property type="term" value="C:cytosol"/>
    <property type="evidence" value="ECO:0007669"/>
    <property type="project" value="TreeGrafter"/>
</dbReference>
<feature type="domain" description="HTH lysR-type" evidence="5">
    <location>
        <begin position="1"/>
        <end position="58"/>
    </location>
</feature>
<dbReference type="Pfam" id="PF00126">
    <property type="entry name" value="HTH_1"/>
    <property type="match status" value="1"/>
</dbReference>
<dbReference type="SUPFAM" id="SSF46785">
    <property type="entry name" value="Winged helix' DNA-binding domain"/>
    <property type="match status" value="1"/>
</dbReference>
<dbReference type="GO" id="GO:0003677">
    <property type="term" value="F:DNA binding"/>
    <property type="evidence" value="ECO:0007669"/>
    <property type="project" value="UniProtKB-KW"/>
</dbReference>
<dbReference type="Gene3D" id="3.40.190.290">
    <property type="match status" value="1"/>
</dbReference>
<proteinExistence type="inferred from homology"/>
<dbReference type="FunFam" id="1.10.10.10:FF:000001">
    <property type="entry name" value="LysR family transcriptional regulator"/>
    <property type="match status" value="1"/>
</dbReference>
<evidence type="ECO:0000256" key="1">
    <source>
        <dbReference type="ARBA" id="ARBA00009437"/>
    </source>
</evidence>
<gene>
    <name evidence="6" type="primary">cynR_5</name>
    <name evidence="6" type="ORF">CRLFYP8_02635</name>
</gene>
<name>A0A6N3B554_9FIRM</name>
<keyword evidence="4" id="KW-0804">Transcription</keyword>
<comment type="similarity">
    <text evidence="1">Belongs to the LysR transcriptional regulatory family.</text>
</comment>
<dbReference type="InterPro" id="IPR005119">
    <property type="entry name" value="LysR_subst-bd"/>
</dbReference>
<dbReference type="CDD" id="cd05466">
    <property type="entry name" value="PBP2_LTTR_substrate"/>
    <property type="match status" value="1"/>
</dbReference>
<evidence type="ECO:0000256" key="4">
    <source>
        <dbReference type="ARBA" id="ARBA00023163"/>
    </source>
</evidence>
<dbReference type="InterPro" id="IPR000847">
    <property type="entry name" value="LysR_HTH_N"/>
</dbReference>
<organism evidence="6">
    <name type="scientific">Thomasclavelia ramosa</name>
    <dbReference type="NCBI Taxonomy" id="1547"/>
    <lineage>
        <taxon>Bacteria</taxon>
        <taxon>Bacillati</taxon>
        <taxon>Bacillota</taxon>
        <taxon>Erysipelotrichia</taxon>
        <taxon>Erysipelotrichales</taxon>
        <taxon>Coprobacillaceae</taxon>
        <taxon>Thomasclavelia</taxon>
    </lineage>
</organism>
<dbReference type="RefSeq" id="WP_118143439.1">
    <property type="nucleotide sequence ID" value="NZ_CACRTL010000027.1"/>
</dbReference>
<evidence type="ECO:0000259" key="5">
    <source>
        <dbReference type="PROSITE" id="PS50931"/>
    </source>
</evidence>
<dbReference type="InterPro" id="IPR036390">
    <property type="entry name" value="WH_DNA-bd_sf"/>
</dbReference>
<dbReference type="EMBL" id="CACRTL010000027">
    <property type="protein sequence ID" value="VYT98283.1"/>
    <property type="molecule type" value="Genomic_DNA"/>
</dbReference>
<dbReference type="InterPro" id="IPR050950">
    <property type="entry name" value="HTH-type_LysR_regulators"/>
</dbReference>
<evidence type="ECO:0000256" key="2">
    <source>
        <dbReference type="ARBA" id="ARBA00023015"/>
    </source>
</evidence>